<feature type="compositionally biased region" description="Low complexity" evidence="5">
    <location>
        <begin position="13"/>
        <end position="26"/>
    </location>
</feature>
<dbReference type="Pfam" id="PF00619">
    <property type="entry name" value="CARD"/>
    <property type="match status" value="1"/>
</dbReference>
<dbReference type="AlphaFoldDB" id="A0A1S3J4X0"/>
<dbReference type="OrthoDB" id="6161424at2759"/>
<dbReference type="PROSITE" id="PS50837">
    <property type="entry name" value="NACHT"/>
    <property type="match status" value="1"/>
</dbReference>
<evidence type="ECO:0000313" key="9">
    <source>
        <dbReference type="RefSeq" id="XP_013405311.1"/>
    </source>
</evidence>
<evidence type="ECO:0000313" key="8">
    <source>
        <dbReference type="Proteomes" id="UP000085678"/>
    </source>
</evidence>
<feature type="compositionally biased region" description="Polar residues" evidence="5">
    <location>
        <begin position="1"/>
        <end position="12"/>
    </location>
</feature>
<comment type="subcellular location">
    <subcellularLocation>
        <location evidence="1">Cytoplasm</location>
    </subcellularLocation>
</comment>
<dbReference type="InterPro" id="IPR011029">
    <property type="entry name" value="DEATH-like_dom_sf"/>
</dbReference>
<dbReference type="KEGG" id="lak:106170110"/>
<sequence length="1078" mass="123563">MEPETGSDSCPQVDSTESSTTDVVDTQHLYPPLPTEETMNTQTTVTGLASVDVGTSSGKHAIGDARTDKSEVNPAKRSKLHTTEPDAAFCQVPVMSPTHKNLLVQMRQMLITDLQVEGIIPDMVASGILSKLNADKIKAQKTEQDQAFEFLCILPKCGPRAFDTFVEVLRKHNKKELAGSLAEKATSCCSKNQIANVYINHMSQIQRLPWDPDDTMHMDDVYVNLQWVQEKREPKGISCNSVESYTSIFKNTEQGKKPKRILVRGKAGIGKTTFTQKMATDWANATLGLKDCNNVLSKYKHLIILNLRSIQPGQTLKEAIEIQIPCSEENTKAVVEETMHALDFDGDQVLLVFDGYDEYDPKTSQEIRDVINRRRYQDVCTIITTRPWKAVELMNRRIMDSVYEITGLTEGNIAQYAANFFDDKETYDEYLKLENMTREEIRDFEEAHDIRIDHFECCWDTYGEIGKGLLGYLRKMNLMSLANIPILLLFICLLWEDSKKDSLLGSYTLLYENLIHLLIRRRHGIISQEKLDEKLGEFKGAFFKLGKLALEGLFKPDGGLVFDEEDLKSIPNISELYSLGLLNKSKVHCNFDVKYQVTFPHKTIQELFAAKYLSWTISEKDHVLDEFLGRLNTLDRLYDMNYVLCFLCGLSEQAIGKVRPRVQELAKMDATLKHIYSPNTGGETSIFYDRHTISWYYPFDSTIADWYIQYFNDLLLEHWYAHCTQESDLTPELAPWHTILRIPHSFRHYDPRFQEVLDNSLRNNKQIWKNVFQDVNTVISDSKPYSWDDEFERHDIQQMEDKTIPLLMMCKLFRNLSFVFWDDSQKCNNLGTDAIKHVLSNAPNLNTLCIDRDFDSSYLSLIQNPANFRNLLVRQWKDLSEAPEPVSEAPEPVDTQILRQMSALKCLHLERVTCQNLKKDIGGQLPFSRGLTHLAIIDFLLTAECVMILGKNLQYVSGLEQIKLEGVFEYDNCPYIDQVENEEHGCPDVCEAVFELGHGVTHTPKLKHFSLADNKLGLHCGITRPLTALVQSLCTVSEQIGMEIDLSRNWEDRVDGLKEQIECIVRSYPHVTLTFKWR</sequence>
<dbReference type="GeneID" id="106170110"/>
<dbReference type="Proteomes" id="UP000085678">
    <property type="component" value="Unplaced"/>
</dbReference>
<dbReference type="CDD" id="cd01671">
    <property type="entry name" value="CARD"/>
    <property type="match status" value="1"/>
</dbReference>
<dbReference type="RefSeq" id="XP_013405311.1">
    <property type="nucleotide sequence ID" value="XM_013549857.1"/>
</dbReference>
<feature type="domain" description="NACHT" evidence="7">
    <location>
        <begin position="259"/>
        <end position="387"/>
    </location>
</feature>
<keyword evidence="3" id="KW-0399">Innate immunity</keyword>
<dbReference type="SMART" id="SM00114">
    <property type="entry name" value="CARD"/>
    <property type="match status" value="1"/>
</dbReference>
<dbReference type="Gene3D" id="1.10.533.10">
    <property type="entry name" value="Death Domain, Fas"/>
    <property type="match status" value="1"/>
</dbReference>
<keyword evidence="4" id="KW-0391">Immunity</keyword>
<reference evidence="9" key="1">
    <citation type="submission" date="2025-08" db="UniProtKB">
        <authorList>
            <consortium name="RefSeq"/>
        </authorList>
    </citation>
    <scope>IDENTIFICATION</scope>
    <source>
        <tissue evidence="9">Gonads</tissue>
    </source>
</reference>
<feature type="domain" description="CARD" evidence="6">
    <location>
        <begin position="95"/>
        <end position="184"/>
    </location>
</feature>
<feature type="region of interest" description="Disordered" evidence="5">
    <location>
        <begin position="1"/>
        <end position="38"/>
    </location>
</feature>
<dbReference type="GO" id="GO:0045087">
    <property type="term" value="P:innate immune response"/>
    <property type="evidence" value="ECO:0007669"/>
    <property type="project" value="UniProtKB-KW"/>
</dbReference>
<dbReference type="Pfam" id="PF05729">
    <property type="entry name" value="NACHT"/>
    <property type="match status" value="1"/>
</dbReference>
<dbReference type="SUPFAM" id="SSF52540">
    <property type="entry name" value="P-loop containing nucleoside triphosphate hydrolases"/>
    <property type="match status" value="1"/>
</dbReference>
<feature type="compositionally biased region" description="Basic and acidic residues" evidence="5">
    <location>
        <begin position="61"/>
        <end position="71"/>
    </location>
</feature>
<dbReference type="GO" id="GO:0005737">
    <property type="term" value="C:cytoplasm"/>
    <property type="evidence" value="ECO:0007669"/>
    <property type="project" value="UniProtKB-SubCell"/>
</dbReference>
<evidence type="ECO:0000259" key="7">
    <source>
        <dbReference type="PROSITE" id="PS50837"/>
    </source>
</evidence>
<feature type="region of interest" description="Disordered" evidence="5">
    <location>
        <begin position="55"/>
        <end position="81"/>
    </location>
</feature>
<evidence type="ECO:0000256" key="4">
    <source>
        <dbReference type="ARBA" id="ARBA00022859"/>
    </source>
</evidence>
<dbReference type="InterPro" id="IPR027417">
    <property type="entry name" value="P-loop_NTPase"/>
</dbReference>
<dbReference type="GO" id="GO:0042981">
    <property type="term" value="P:regulation of apoptotic process"/>
    <property type="evidence" value="ECO:0007669"/>
    <property type="project" value="InterPro"/>
</dbReference>
<gene>
    <name evidence="9" type="primary">LOC106170110</name>
</gene>
<evidence type="ECO:0000256" key="3">
    <source>
        <dbReference type="ARBA" id="ARBA00022588"/>
    </source>
</evidence>
<protein>
    <submittedName>
        <fullName evidence="9">Uncharacterized protein LOC106170110</fullName>
    </submittedName>
</protein>
<evidence type="ECO:0000259" key="6">
    <source>
        <dbReference type="PROSITE" id="PS50209"/>
    </source>
</evidence>
<organism evidence="8 9">
    <name type="scientific">Lingula anatina</name>
    <name type="common">Brachiopod</name>
    <name type="synonym">Lingula unguis</name>
    <dbReference type="NCBI Taxonomy" id="7574"/>
    <lineage>
        <taxon>Eukaryota</taxon>
        <taxon>Metazoa</taxon>
        <taxon>Spiralia</taxon>
        <taxon>Lophotrochozoa</taxon>
        <taxon>Brachiopoda</taxon>
        <taxon>Linguliformea</taxon>
        <taxon>Lingulata</taxon>
        <taxon>Lingulida</taxon>
        <taxon>Linguloidea</taxon>
        <taxon>Lingulidae</taxon>
        <taxon>Lingula</taxon>
    </lineage>
</organism>
<dbReference type="InterPro" id="IPR007111">
    <property type="entry name" value="NACHT_NTPase"/>
</dbReference>
<dbReference type="InterPro" id="IPR001315">
    <property type="entry name" value="CARD"/>
</dbReference>
<dbReference type="PANTHER" id="PTHR46312:SF2">
    <property type="entry name" value="NUCLEOTIDE-BINDING OLIGOMERIZATION DOMAIN-CONTAINING PROTEIN 2-LIKE"/>
    <property type="match status" value="1"/>
</dbReference>
<evidence type="ECO:0000256" key="5">
    <source>
        <dbReference type="SAM" id="MobiDB-lite"/>
    </source>
</evidence>
<proteinExistence type="predicted"/>
<dbReference type="SUPFAM" id="SSF47986">
    <property type="entry name" value="DEATH domain"/>
    <property type="match status" value="1"/>
</dbReference>
<dbReference type="PROSITE" id="PS50209">
    <property type="entry name" value="CARD"/>
    <property type="match status" value="1"/>
</dbReference>
<dbReference type="SUPFAM" id="SSF52047">
    <property type="entry name" value="RNI-like"/>
    <property type="match status" value="1"/>
</dbReference>
<evidence type="ECO:0000256" key="2">
    <source>
        <dbReference type="ARBA" id="ARBA00022490"/>
    </source>
</evidence>
<accession>A0A1S3J4X0</accession>
<dbReference type="InParanoid" id="A0A1S3J4X0"/>
<evidence type="ECO:0000256" key="1">
    <source>
        <dbReference type="ARBA" id="ARBA00004496"/>
    </source>
</evidence>
<keyword evidence="8" id="KW-1185">Reference proteome</keyword>
<name>A0A1S3J4X0_LINAN</name>
<dbReference type="PANTHER" id="PTHR46312">
    <property type="entry name" value="NACHT DOMAIN-CONTAINING PROTEIN"/>
    <property type="match status" value="1"/>
</dbReference>
<keyword evidence="2" id="KW-0963">Cytoplasm</keyword>
<dbReference type="Gene3D" id="3.40.50.300">
    <property type="entry name" value="P-loop containing nucleotide triphosphate hydrolases"/>
    <property type="match status" value="1"/>
</dbReference>